<keyword evidence="2" id="KW-0645">Protease</keyword>
<gene>
    <name evidence="2" type="ORF">CBG49_10010</name>
</gene>
<protein>
    <submittedName>
        <fullName evidence="2">Serine protease</fullName>
    </submittedName>
</protein>
<feature type="transmembrane region" description="Helical" evidence="1">
    <location>
        <begin position="66"/>
        <end position="84"/>
    </location>
</feature>
<dbReference type="KEGG" id="capn:CBG49_10010"/>
<keyword evidence="1" id="KW-0472">Membrane</keyword>
<keyword evidence="3" id="KW-1185">Reference proteome</keyword>
<keyword evidence="1" id="KW-0812">Transmembrane</keyword>
<proteinExistence type="predicted"/>
<name>A0A1Z4BPZ2_9FLAO</name>
<reference evidence="3" key="1">
    <citation type="submission" date="2017-06" db="EMBL/GenBank/DDBJ databases">
        <title>Complete genome sequence of Capnocytophaga sp. KCOM 1579 (=ChDC OS43) isolated from a human refractory periapical abscess lesion.</title>
        <authorList>
            <person name="Kook J.-K."/>
            <person name="Park S.-N."/>
            <person name="Lim Y.K."/>
            <person name="Roh H."/>
        </authorList>
    </citation>
    <scope>NUCLEOTIDE SEQUENCE [LARGE SCALE GENOMIC DNA]</scope>
    <source>
        <strain evidence="3">ChDC OS43</strain>
    </source>
</reference>
<evidence type="ECO:0000313" key="2">
    <source>
        <dbReference type="EMBL" id="ASF43376.1"/>
    </source>
</evidence>
<keyword evidence="2" id="KW-0378">Hydrolase</keyword>
<dbReference type="GO" id="GO:0008233">
    <property type="term" value="F:peptidase activity"/>
    <property type="evidence" value="ECO:0007669"/>
    <property type="project" value="UniProtKB-KW"/>
</dbReference>
<dbReference type="GO" id="GO:0006508">
    <property type="term" value="P:proteolysis"/>
    <property type="evidence" value="ECO:0007669"/>
    <property type="project" value="UniProtKB-KW"/>
</dbReference>
<dbReference type="InterPro" id="IPR012340">
    <property type="entry name" value="NA-bd_OB-fold"/>
</dbReference>
<feature type="transmembrane region" description="Helical" evidence="1">
    <location>
        <begin position="90"/>
        <end position="113"/>
    </location>
</feature>
<dbReference type="RefSeq" id="WP_009751039.1">
    <property type="nucleotide sequence ID" value="NZ_CP022022.1"/>
</dbReference>
<evidence type="ECO:0000256" key="1">
    <source>
        <dbReference type="SAM" id="Phobius"/>
    </source>
</evidence>
<dbReference type="Proteomes" id="UP000197007">
    <property type="component" value="Chromosome"/>
</dbReference>
<dbReference type="Gene3D" id="2.40.50.140">
    <property type="entry name" value="Nucleic acid-binding proteins"/>
    <property type="match status" value="1"/>
</dbReference>
<feature type="transmembrane region" description="Helical" evidence="1">
    <location>
        <begin position="15"/>
        <end position="35"/>
    </location>
</feature>
<dbReference type="AlphaFoldDB" id="A0A1Z4BPZ2"/>
<sequence>MLEVFNNLDTLLKGFWMIAIPTSVIFIIQMILTFIGSDASDGTSADFDGDLNGGDTPFQLFSFRNLINFLLGFSWTGISFYKIIHNQLLLIALATIVGALFVYLFFLIIRALMKLSEDNTFKFSETIGKTAEVYIPIPEYKQGRGKVTISVRGTIHELDAMTTGERLPSNTIVKIISVDDTVLFVERL</sequence>
<accession>A0A1Z4BPZ2</accession>
<evidence type="ECO:0000313" key="3">
    <source>
        <dbReference type="Proteomes" id="UP000197007"/>
    </source>
</evidence>
<dbReference type="EMBL" id="CP022022">
    <property type="protein sequence ID" value="ASF43376.1"/>
    <property type="molecule type" value="Genomic_DNA"/>
</dbReference>
<keyword evidence="1" id="KW-1133">Transmembrane helix</keyword>
<organism evidence="2 3">
    <name type="scientific">Capnocytophaga endodontalis</name>
    <dbReference type="NCBI Taxonomy" id="2708117"/>
    <lineage>
        <taxon>Bacteria</taxon>
        <taxon>Pseudomonadati</taxon>
        <taxon>Bacteroidota</taxon>
        <taxon>Flavobacteriia</taxon>
        <taxon>Flavobacteriales</taxon>
        <taxon>Flavobacteriaceae</taxon>
        <taxon>Capnocytophaga</taxon>
    </lineage>
</organism>